<gene>
    <name evidence="7" type="ORF">HDG70_000571</name>
</gene>
<feature type="transmembrane region" description="Helical" evidence="6">
    <location>
        <begin position="223"/>
        <end position="245"/>
    </location>
</feature>
<sequence>MSLLYGTLLMSFVSFLNRILGFVYQVLIVRLLGAEGIGYYNMAYPVFVFLLVLSTLGIPLALSQTIAQEGFKNRAHSKNLLFFSIIFLLLFSLTVLGLFFSLLPLIRHLLFPSEYSFYAFLWLIPSIPVIAVSSALRGYFIGLLRWNIPALAQNIEQIVRILVSLSLTSAFINISLKDALRGPSLGVLAGETVGLLVGVAFLDKKSWFSPKIPLNYLRKIFSLAIPVTLTRVMATLLSALDALLIPKALVLSGLSFREATATYGLFSGVAMTLLLTPAVITNTLSTTLVPGIAEAFGQENFSLIRSRSFYAFKLSLIAGLPVTAILLLYAAPLTALLFKYPEAGQLVVILALSGPFLYWYQTVTGIFQGLSQPQTPFYILLGASGVKILCLLLLTPRIGITGTCLSFALYHFLLFILSLCALKLKLRTLTYDQTLLKVIFAFLGSLGLGYGFSKIFSPAIPFNLVSGILFVGTSYILLLLVLGGITSYELSRLYRLFKR</sequence>
<reference evidence="7 8" key="1">
    <citation type="submission" date="2020-07" db="EMBL/GenBank/DDBJ databases">
        <title>Genomic Encyclopedia of Type Strains, Phase III (KMG-III): the genomes of soil and plant-associated and newly described type strains.</title>
        <authorList>
            <person name="Whitman W."/>
        </authorList>
    </citation>
    <scope>NUCLEOTIDE SEQUENCE [LARGE SCALE GENOMIC DNA]</scope>
    <source>
        <strain evidence="7 8">DSM 11255</strain>
    </source>
</reference>
<feature type="transmembrane region" description="Helical" evidence="6">
    <location>
        <begin position="37"/>
        <end position="60"/>
    </location>
</feature>
<organism evidence="7 8">
    <name type="scientific">Carboxydothermus ferrireducens DSM 11255</name>
    <dbReference type="NCBI Taxonomy" id="1119529"/>
    <lineage>
        <taxon>Bacteria</taxon>
        <taxon>Bacillati</taxon>
        <taxon>Bacillota</taxon>
        <taxon>Clostridia</taxon>
        <taxon>Thermoanaerobacterales</taxon>
        <taxon>Thermoanaerobacteraceae</taxon>
        <taxon>Carboxydothermus</taxon>
    </lineage>
</organism>
<evidence type="ECO:0000256" key="3">
    <source>
        <dbReference type="ARBA" id="ARBA00022692"/>
    </source>
</evidence>
<feature type="transmembrane region" description="Helical" evidence="6">
    <location>
        <begin position="310"/>
        <end position="331"/>
    </location>
</feature>
<feature type="transmembrane region" description="Helical" evidence="6">
    <location>
        <begin position="400"/>
        <end position="422"/>
    </location>
</feature>
<dbReference type="EMBL" id="JACCBS010000001">
    <property type="protein sequence ID" value="NYE56865.1"/>
    <property type="molecule type" value="Genomic_DNA"/>
</dbReference>
<keyword evidence="4 6" id="KW-1133">Transmembrane helix</keyword>
<dbReference type="PANTHER" id="PTHR30250:SF21">
    <property type="entry name" value="LIPID II FLIPPASE MURJ"/>
    <property type="match status" value="1"/>
</dbReference>
<dbReference type="CDD" id="cd13124">
    <property type="entry name" value="MATE_SpoVB_like"/>
    <property type="match status" value="1"/>
</dbReference>
<proteinExistence type="predicted"/>
<feature type="transmembrane region" description="Helical" evidence="6">
    <location>
        <begin position="80"/>
        <end position="103"/>
    </location>
</feature>
<evidence type="ECO:0000256" key="5">
    <source>
        <dbReference type="ARBA" id="ARBA00023136"/>
    </source>
</evidence>
<feature type="transmembrane region" description="Helical" evidence="6">
    <location>
        <begin position="157"/>
        <end position="176"/>
    </location>
</feature>
<evidence type="ECO:0000313" key="8">
    <source>
        <dbReference type="Proteomes" id="UP000604066"/>
    </source>
</evidence>
<keyword evidence="5 6" id="KW-0472">Membrane</keyword>
<feature type="transmembrane region" description="Helical" evidence="6">
    <location>
        <begin position="375"/>
        <end position="394"/>
    </location>
</feature>
<dbReference type="InterPro" id="IPR002797">
    <property type="entry name" value="Polysacc_synth"/>
</dbReference>
<dbReference type="InterPro" id="IPR050833">
    <property type="entry name" value="Poly_Biosynth_Transport"/>
</dbReference>
<dbReference type="PANTHER" id="PTHR30250">
    <property type="entry name" value="PST FAMILY PREDICTED COLANIC ACID TRANSPORTER"/>
    <property type="match status" value="1"/>
</dbReference>
<feature type="transmembrane region" description="Helical" evidence="6">
    <location>
        <begin position="343"/>
        <end position="363"/>
    </location>
</feature>
<dbReference type="NCBIfam" id="TIGR02900">
    <property type="entry name" value="spore_V_B"/>
    <property type="match status" value="1"/>
</dbReference>
<feature type="transmembrane region" description="Helical" evidence="6">
    <location>
        <begin position="464"/>
        <end position="490"/>
    </location>
</feature>
<protein>
    <submittedName>
        <fullName evidence="7">Stage V sporulation protein B</fullName>
    </submittedName>
</protein>
<feature type="transmembrane region" description="Helical" evidence="6">
    <location>
        <begin position="265"/>
        <end position="289"/>
    </location>
</feature>
<evidence type="ECO:0000256" key="6">
    <source>
        <dbReference type="SAM" id="Phobius"/>
    </source>
</evidence>
<comment type="subcellular location">
    <subcellularLocation>
        <location evidence="1">Cell membrane</location>
        <topology evidence="1">Multi-pass membrane protein</topology>
    </subcellularLocation>
</comment>
<keyword evidence="3 6" id="KW-0812">Transmembrane</keyword>
<dbReference type="Pfam" id="PF01943">
    <property type="entry name" value="Polysacc_synt"/>
    <property type="match status" value="1"/>
</dbReference>
<dbReference type="InterPro" id="IPR024923">
    <property type="entry name" value="PG_synth_SpoVB"/>
</dbReference>
<feature type="transmembrane region" description="Helical" evidence="6">
    <location>
        <begin position="115"/>
        <end position="136"/>
    </location>
</feature>
<feature type="transmembrane region" description="Helical" evidence="6">
    <location>
        <begin position="434"/>
        <end position="452"/>
    </location>
</feature>
<evidence type="ECO:0000313" key="7">
    <source>
        <dbReference type="EMBL" id="NYE56865.1"/>
    </source>
</evidence>
<dbReference type="InterPro" id="IPR014249">
    <property type="entry name" value="Spore_V_B"/>
</dbReference>
<keyword evidence="2" id="KW-1003">Cell membrane</keyword>
<dbReference type="RefSeq" id="WP_028052063.1">
    <property type="nucleotide sequence ID" value="NZ_ATYG01000014.1"/>
</dbReference>
<accession>A0ABX2R741</accession>
<dbReference type="Proteomes" id="UP000604066">
    <property type="component" value="Unassembled WGS sequence"/>
</dbReference>
<evidence type="ECO:0000256" key="2">
    <source>
        <dbReference type="ARBA" id="ARBA00022475"/>
    </source>
</evidence>
<keyword evidence="8" id="KW-1185">Reference proteome</keyword>
<name>A0ABX2R741_9THEO</name>
<comment type="caution">
    <text evidence="7">The sequence shown here is derived from an EMBL/GenBank/DDBJ whole genome shotgun (WGS) entry which is preliminary data.</text>
</comment>
<dbReference type="PIRSF" id="PIRSF038958">
    <property type="entry name" value="PG_synth_SpoVB"/>
    <property type="match status" value="1"/>
</dbReference>
<evidence type="ECO:0000256" key="1">
    <source>
        <dbReference type="ARBA" id="ARBA00004651"/>
    </source>
</evidence>
<evidence type="ECO:0000256" key="4">
    <source>
        <dbReference type="ARBA" id="ARBA00022989"/>
    </source>
</evidence>
<feature type="transmembrane region" description="Helical" evidence="6">
    <location>
        <begin position="182"/>
        <end position="202"/>
    </location>
</feature>